<feature type="region of interest" description="Disordered" evidence="1">
    <location>
        <begin position="372"/>
        <end position="403"/>
    </location>
</feature>
<sequence length="403" mass="45180" precursor="true">MRRTFLAGIALIAVSTLPVGVTQAQTMTDLSVFSQANDNSNMVIDHEGWSVILRGIVLNVPPMDRMPERDRPVLTGTRINTASTSRYRHEGNRVVYHVLNDEYRDAITYMREDLEALPDQFGGLARLSRDEQLAYWFNLYNVTIIEQTMLNYPVHWINRMEAHGTDDNVFDAKILTVEGQRLSLNDIRHGIVYANWDDPRVMYGFFKGSVGSPELRRSAYTGDAIWQQLDSTAREFVNSLRGVEVNNRELRVSEAYDEARVLFPDFEADLRTHLRQYANDETAEQIDIDRPVSAQVSDWQIADMINGSRRCTGVAGPSTMSSFAFDSGPQDQPTGVVANCASLPPNAAILLTAVRARRIELINEGRYGEVFTNDLPTIDPDLPAGNADDNAEDNAEDNDGESN</sequence>
<evidence type="ECO:0000313" key="4">
    <source>
        <dbReference type="EMBL" id="ABI66438.1"/>
    </source>
</evidence>
<evidence type="ECO:0000259" key="3">
    <source>
        <dbReference type="Pfam" id="PF04784"/>
    </source>
</evidence>
<feature type="compositionally biased region" description="Acidic residues" evidence="1">
    <location>
        <begin position="389"/>
        <end position="403"/>
    </location>
</feature>
<evidence type="ECO:0000313" key="5">
    <source>
        <dbReference type="Proteomes" id="UP000001964"/>
    </source>
</evidence>
<evidence type="ECO:0000256" key="2">
    <source>
        <dbReference type="SAM" id="SignalP"/>
    </source>
</evidence>
<dbReference type="eggNOG" id="COG0398">
    <property type="taxonomic scope" value="Bacteria"/>
</dbReference>
<dbReference type="STRING" id="394221.Mmar10_2146"/>
<feature type="chain" id="PRO_5004168215" description="DUF547 domain-containing protein" evidence="2">
    <location>
        <begin position="25"/>
        <end position="403"/>
    </location>
</feature>
<proteinExistence type="predicted"/>
<name>Q0AMP9_MARMM</name>
<dbReference type="InterPro" id="IPR006869">
    <property type="entry name" value="DUF547"/>
</dbReference>
<gene>
    <name evidence="4" type="ordered locus">Mmar10_2146</name>
</gene>
<reference evidence="4 5" key="1">
    <citation type="submission" date="2006-08" db="EMBL/GenBank/DDBJ databases">
        <title>Complete sequence of Maricaulis maris MCS10.</title>
        <authorList>
            <consortium name="US DOE Joint Genome Institute"/>
            <person name="Copeland A."/>
            <person name="Lucas S."/>
            <person name="Lapidus A."/>
            <person name="Barry K."/>
            <person name="Detter J.C."/>
            <person name="Glavina del Rio T."/>
            <person name="Hammon N."/>
            <person name="Israni S."/>
            <person name="Dalin E."/>
            <person name="Tice H."/>
            <person name="Pitluck S."/>
            <person name="Saunders E."/>
            <person name="Brettin T."/>
            <person name="Bruce D."/>
            <person name="Han C."/>
            <person name="Tapia R."/>
            <person name="Gilna P."/>
            <person name="Schmutz J."/>
            <person name="Larimer F."/>
            <person name="Land M."/>
            <person name="Hauser L."/>
            <person name="Kyrpides N."/>
            <person name="Mikhailova N."/>
            <person name="Viollier P."/>
            <person name="Stephens C."/>
            <person name="Richardson P."/>
        </authorList>
    </citation>
    <scope>NUCLEOTIDE SEQUENCE [LARGE SCALE GENOMIC DNA]</scope>
    <source>
        <strain evidence="4 5">MCS10</strain>
    </source>
</reference>
<dbReference type="Proteomes" id="UP000001964">
    <property type="component" value="Chromosome"/>
</dbReference>
<evidence type="ECO:0000256" key="1">
    <source>
        <dbReference type="SAM" id="MobiDB-lite"/>
    </source>
</evidence>
<accession>Q0AMP9</accession>
<feature type="signal peptide" evidence="2">
    <location>
        <begin position="1"/>
        <end position="24"/>
    </location>
</feature>
<dbReference type="AlphaFoldDB" id="Q0AMP9"/>
<protein>
    <recommendedName>
        <fullName evidence="3">DUF547 domain-containing protein</fullName>
    </recommendedName>
</protein>
<dbReference type="RefSeq" id="WP_011644083.1">
    <property type="nucleotide sequence ID" value="NC_008347.1"/>
</dbReference>
<dbReference type="OrthoDB" id="526867at2"/>
<dbReference type="HOGENOM" id="CLU_058816_0_0_5"/>
<keyword evidence="5" id="KW-1185">Reference proteome</keyword>
<feature type="domain" description="DUF547" evidence="3">
    <location>
        <begin position="125"/>
        <end position="237"/>
    </location>
</feature>
<dbReference type="KEGG" id="mmr:Mmar10_2146"/>
<dbReference type="Pfam" id="PF04784">
    <property type="entry name" value="DUF547"/>
    <property type="match status" value="1"/>
</dbReference>
<dbReference type="EMBL" id="CP000449">
    <property type="protein sequence ID" value="ABI66438.1"/>
    <property type="molecule type" value="Genomic_DNA"/>
</dbReference>
<organism evidence="4 5">
    <name type="scientific">Maricaulis maris (strain MCS10)</name>
    <name type="common">Caulobacter maris</name>
    <dbReference type="NCBI Taxonomy" id="394221"/>
    <lineage>
        <taxon>Bacteria</taxon>
        <taxon>Pseudomonadati</taxon>
        <taxon>Pseudomonadota</taxon>
        <taxon>Alphaproteobacteria</taxon>
        <taxon>Maricaulales</taxon>
        <taxon>Maricaulaceae</taxon>
        <taxon>Maricaulis</taxon>
    </lineage>
</organism>
<keyword evidence="2" id="KW-0732">Signal</keyword>